<dbReference type="PANTHER" id="PTHR10668">
    <property type="entry name" value="PHYTOENE DEHYDROGENASE"/>
    <property type="match status" value="1"/>
</dbReference>
<dbReference type="EMBL" id="LT629692">
    <property type="protein sequence ID" value="SDG79585.1"/>
    <property type="molecule type" value="Genomic_DNA"/>
</dbReference>
<dbReference type="RefSeq" id="WP_091487907.1">
    <property type="nucleotide sequence ID" value="NZ_LT629692.1"/>
</dbReference>
<sequence length="533" mass="56634">MPPSPSAGIVTHDVVIVGGGHNALVAAAYLGRAGLSVIVLERLAHLGGAAVSERPWAGVDARLSRYSYLVSLLPRRIIDDLDLRIDLRRRRYSSYTPVPSDPGRGILVDTGDSDATARSFLRATGDPDEAERFDRFSERLGPLARTVFPTVTEPLATRSAVRGAVADDELWHDVIDAPLGDLLRESFATDITRGIALTDGLIGTFSHADDPSLRQNRCFLYHVIGGGTGDWDVPVGGMGRVSAELERAALRAGAQLRTGVEVVAITPDGEVRIAGPTAEVLRGRLVLSGVGSSVLHRLLTADEADAPSDHPSPEGAQLKVNMLLRRLPRLRDTTVAAEAAFAGTFHIHETMTQLDDAYGVAERGGIPSPLPAEIYCHSLTDPSILGSELQAEGAQTLTLFGLQVPHRLVAEQDRDAARAALLDAAQRSLDSVLAEPIADCVYEAPDGSACVEARTTADLEDSLGMLGGDIFHGALSWPWAEDDEDLESPAVRWGVATEHDRVLLCGSSARRGGAVSGIGGHNAAMAALEILRR</sequence>
<dbReference type="GO" id="GO:0005829">
    <property type="term" value="C:cytosol"/>
    <property type="evidence" value="ECO:0007669"/>
    <property type="project" value="TreeGrafter"/>
</dbReference>
<gene>
    <name evidence="1" type="ORF">SAMN04489810_1316</name>
</gene>
<dbReference type="AlphaFoldDB" id="A0A1G7X610"/>
<keyword evidence="2" id="KW-1185">Reference proteome</keyword>
<name>A0A1G7X610_9MICO</name>
<protein>
    <submittedName>
        <fullName evidence="1">Phytoene dehydrogenase-related protein</fullName>
    </submittedName>
</protein>
<evidence type="ECO:0000313" key="1">
    <source>
        <dbReference type="EMBL" id="SDG79585.1"/>
    </source>
</evidence>
<dbReference type="STRING" id="370764.SAMN04489810_1316"/>
<dbReference type="Gene3D" id="3.50.50.60">
    <property type="entry name" value="FAD/NAD(P)-binding domain"/>
    <property type="match status" value="2"/>
</dbReference>
<dbReference type="OrthoDB" id="9774675at2"/>
<dbReference type="InterPro" id="IPR036188">
    <property type="entry name" value="FAD/NAD-bd_sf"/>
</dbReference>
<dbReference type="PANTHER" id="PTHR10668:SF103">
    <property type="entry name" value="PYRIDINE NUCLEOTIDE-DISULFIDE OXIDOREDUCTASE DOMAIN-CONTAINING PROTEIN 2"/>
    <property type="match status" value="1"/>
</dbReference>
<dbReference type="Proteomes" id="UP000199009">
    <property type="component" value="Chromosome I"/>
</dbReference>
<proteinExistence type="predicted"/>
<accession>A0A1G7X610</accession>
<dbReference type="SUPFAM" id="SSF51905">
    <property type="entry name" value="FAD/NAD(P)-binding domain"/>
    <property type="match status" value="1"/>
</dbReference>
<dbReference type="Pfam" id="PF13450">
    <property type="entry name" value="NAD_binding_8"/>
    <property type="match status" value="1"/>
</dbReference>
<reference evidence="1 2" key="1">
    <citation type="submission" date="2016-10" db="EMBL/GenBank/DDBJ databases">
        <authorList>
            <person name="de Groot N.N."/>
        </authorList>
    </citation>
    <scope>NUCLEOTIDE SEQUENCE [LARGE SCALE GENOMIC DNA]</scope>
    <source>
        <strain evidence="1 2">DSM 23142</strain>
    </source>
</reference>
<evidence type="ECO:0000313" key="2">
    <source>
        <dbReference type="Proteomes" id="UP000199009"/>
    </source>
</evidence>
<organism evidence="1 2">
    <name type="scientific">Microbacterium pygmaeum</name>
    <dbReference type="NCBI Taxonomy" id="370764"/>
    <lineage>
        <taxon>Bacteria</taxon>
        <taxon>Bacillati</taxon>
        <taxon>Actinomycetota</taxon>
        <taxon>Actinomycetes</taxon>
        <taxon>Micrococcales</taxon>
        <taxon>Microbacteriaceae</taxon>
        <taxon>Microbacterium</taxon>
    </lineage>
</organism>